<dbReference type="EMBL" id="MU854020">
    <property type="protein sequence ID" value="KAK3934170.1"/>
    <property type="molecule type" value="Genomic_DNA"/>
</dbReference>
<keyword evidence="1" id="KW-0175">Coiled coil</keyword>
<organism evidence="2 3">
    <name type="scientific">Diplogelasinospora grovesii</name>
    <dbReference type="NCBI Taxonomy" id="303347"/>
    <lineage>
        <taxon>Eukaryota</taxon>
        <taxon>Fungi</taxon>
        <taxon>Dikarya</taxon>
        <taxon>Ascomycota</taxon>
        <taxon>Pezizomycotina</taxon>
        <taxon>Sordariomycetes</taxon>
        <taxon>Sordariomycetidae</taxon>
        <taxon>Sordariales</taxon>
        <taxon>Diplogelasinosporaceae</taxon>
        <taxon>Diplogelasinospora</taxon>
    </lineage>
</organism>
<dbReference type="Proteomes" id="UP001303473">
    <property type="component" value="Unassembled WGS sequence"/>
</dbReference>
<protein>
    <submittedName>
        <fullName evidence="2">Uncharacterized protein</fullName>
    </submittedName>
</protein>
<evidence type="ECO:0000313" key="2">
    <source>
        <dbReference type="EMBL" id="KAK3934170.1"/>
    </source>
</evidence>
<evidence type="ECO:0000256" key="1">
    <source>
        <dbReference type="SAM" id="Coils"/>
    </source>
</evidence>
<sequence>MGRRKFESLKEILDMTRGLRFVPGPLFPGDLSEPPRPGPKIKDALIKPFHRFGYLNNGEIREAVRGRLLALLEACHAERDMMLAAHQTGKPFLPTPLAIAGLRFCHDITVYERYLTGHVGEDTLFGSFREWRVPMPDRENGGVLRDSSGTICSIHRPPLVVRNIRGSIHRESRYMRLEAGEYDLTREDPPWLADLVRRCEEFERVEQPRRQERLYEDRLLIRMFQQQEREAAQLEEQEGGQEGESA</sequence>
<name>A0AAN6MW58_9PEZI</name>
<dbReference type="AlphaFoldDB" id="A0AAN6MW58"/>
<evidence type="ECO:0000313" key="3">
    <source>
        <dbReference type="Proteomes" id="UP001303473"/>
    </source>
</evidence>
<comment type="caution">
    <text evidence="2">The sequence shown here is derived from an EMBL/GenBank/DDBJ whole genome shotgun (WGS) entry which is preliminary data.</text>
</comment>
<feature type="coiled-coil region" evidence="1">
    <location>
        <begin position="217"/>
        <end position="244"/>
    </location>
</feature>
<reference evidence="3" key="1">
    <citation type="journal article" date="2023" name="Mol. Phylogenet. Evol.">
        <title>Genome-scale phylogeny and comparative genomics of the fungal order Sordariales.</title>
        <authorList>
            <person name="Hensen N."/>
            <person name="Bonometti L."/>
            <person name="Westerberg I."/>
            <person name="Brannstrom I.O."/>
            <person name="Guillou S."/>
            <person name="Cros-Aarteil S."/>
            <person name="Calhoun S."/>
            <person name="Haridas S."/>
            <person name="Kuo A."/>
            <person name="Mondo S."/>
            <person name="Pangilinan J."/>
            <person name="Riley R."/>
            <person name="LaButti K."/>
            <person name="Andreopoulos B."/>
            <person name="Lipzen A."/>
            <person name="Chen C."/>
            <person name="Yan M."/>
            <person name="Daum C."/>
            <person name="Ng V."/>
            <person name="Clum A."/>
            <person name="Steindorff A."/>
            <person name="Ohm R.A."/>
            <person name="Martin F."/>
            <person name="Silar P."/>
            <person name="Natvig D.O."/>
            <person name="Lalanne C."/>
            <person name="Gautier V."/>
            <person name="Ament-Velasquez S.L."/>
            <person name="Kruys A."/>
            <person name="Hutchinson M.I."/>
            <person name="Powell A.J."/>
            <person name="Barry K."/>
            <person name="Miller A.N."/>
            <person name="Grigoriev I.V."/>
            <person name="Debuchy R."/>
            <person name="Gladieux P."/>
            <person name="Hiltunen Thoren M."/>
            <person name="Johannesson H."/>
        </authorList>
    </citation>
    <scope>NUCLEOTIDE SEQUENCE [LARGE SCALE GENOMIC DNA]</scope>
    <source>
        <strain evidence="3">CBS 340.73</strain>
    </source>
</reference>
<keyword evidence="3" id="KW-1185">Reference proteome</keyword>
<proteinExistence type="predicted"/>
<accession>A0AAN6MW58</accession>
<gene>
    <name evidence="2" type="ORF">QBC46DRAFT_347919</name>
</gene>